<evidence type="ECO:0000313" key="8">
    <source>
        <dbReference type="EMBL" id="QGU27149.1"/>
    </source>
</evidence>
<dbReference type="Pfam" id="PF00875">
    <property type="entry name" value="DNA_photolyase"/>
    <property type="match status" value="1"/>
</dbReference>
<accession>A0A6I6DZT4</accession>
<dbReference type="Gene3D" id="1.10.579.10">
    <property type="entry name" value="DNA Cyclobutane Dipyrimidine Photolyase, subunit A, domain 3"/>
    <property type="match status" value="1"/>
</dbReference>
<dbReference type="InterPro" id="IPR005101">
    <property type="entry name" value="Cryptochr/Photolyase_FAD-bd"/>
</dbReference>
<evidence type="ECO:0000259" key="7">
    <source>
        <dbReference type="PROSITE" id="PS51645"/>
    </source>
</evidence>
<dbReference type="InterPro" id="IPR014729">
    <property type="entry name" value="Rossmann-like_a/b/a_fold"/>
</dbReference>
<evidence type="ECO:0000256" key="3">
    <source>
        <dbReference type="ARBA" id="ARBA00022991"/>
    </source>
</evidence>
<protein>
    <submittedName>
        <fullName evidence="8">Deoxyribodipyrimidine photo-lyase</fullName>
    </submittedName>
</protein>
<dbReference type="InterPro" id="IPR018394">
    <property type="entry name" value="DNA_photolyase_1_CS_C"/>
</dbReference>
<gene>
    <name evidence="8" type="ORF">D7D94_05325</name>
</gene>
<keyword evidence="2 4" id="KW-0274">FAD</keyword>
<dbReference type="GO" id="GO:0006139">
    <property type="term" value="P:nucleobase-containing compound metabolic process"/>
    <property type="evidence" value="ECO:0007669"/>
    <property type="project" value="UniProtKB-ARBA"/>
</dbReference>
<keyword evidence="1 4" id="KW-0285">Flavoprotein</keyword>
<dbReference type="PROSITE" id="PS51645">
    <property type="entry name" value="PHR_CRY_ALPHA_BETA"/>
    <property type="match status" value="1"/>
</dbReference>
<feature type="binding site" evidence="4">
    <location>
        <begin position="368"/>
        <end position="370"/>
    </location>
    <ligand>
        <name>FAD</name>
        <dbReference type="ChEBI" id="CHEBI:57692"/>
    </ligand>
</feature>
<sequence length="457" mass="50879">MTTIVWFRDDLRIADHPALHAAAARDEPVVGVYVLDEESPGVRPLGGAARWWLHHSLASLGERMAARGAPLVLRRGAAAEVIPSLVRELDARAVVWNRRYGGPEREIDAGVKSELRASGVEAGSFAASLLFEPWTIRTGGGTPYAVFTPFWRACQAMPAPRAPLPAPEALRGPEIAPASDRLDDWELLPTAPDWAAGLRETWRPGEPAARERLQAFLDDDVRDYERARDEPAGGATSLLSPHLRWGELSPHEVWHRALASGADAGAFLSELGWREFAWHTLYHHPDLATANLDRRFDAFPWPPLDPVALEAWRRGRTGFALVDAGMRELWHTGTMHNRVRMVVASFLVKNLLIDWRHGEEWFWDTLVDADAASNSFNWQWVAGSGADAAPFFRVFNPELQAQKFDPQRLYVRRWAPDHADGLGPMPIVDLKASRRAALDAYETVKQHPRSGGETEAG</sequence>
<keyword evidence="9" id="KW-1185">Reference proteome</keyword>
<dbReference type="SUPFAM" id="SSF48173">
    <property type="entry name" value="Cryptochrome/photolyase FAD-binding domain"/>
    <property type="match status" value="1"/>
</dbReference>
<dbReference type="EMBL" id="CP032550">
    <property type="protein sequence ID" value="QGU27149.1"/>
    <property type="molecule type" value="Genomic_DNA"/>
</dbReference>
<dbReference type="KEGG" id="moj:D7D94_05325"/>
<dbReference type="GO" id="GO:0006950">
    <property type="term" value="P:response to stress"/>
    <property type="evidence" value="ECO:0007669"/>
    <property type="project" value="UniProtKB-ARBA"/>
</dbReference>
<feature type="binding site" evidence="4">
    <location>
        <position position="267"/>
    </location>
    <ligand>
        <name>FAD</name>
        <dbReference type="ChEBI" id="CHEBI:57692"/>
    </ligand>
</feature>
<evidence type="ECO:0000256" key="5">
    <source>
        <dbReference type="PIRSR" id="PIRSR602081-2"/>
    </source>
</evidence>
<dbReference type="GO" id="GO:0009416">
    <property type="term" value="P:response to light stimulus"/>
    <property type="evidence" value="ECO:0007669"/>
    <property type="project" value="TreeGrafter"/>
</dbReference>
<dbReference type="AlphaFoldDB" id="A0A6I6DZT4"/>
<keyword evidence="8" id="KW-0456">Lyase</keyword>
<comment type="similarity">
    <text evidence="6">Belongs to the DNA photolyase family.</text>
</comment>
<comment type="cofactor">
    <cofactor evidence="4">
        <name>FAD</name>
        <dbReference type="ChEBI" id="CHEBI:57692"/>
    </cofactor>
    <text evidence="4">Binds 1 FAD per subunit.</text>
</comment>
<dbReference type="GO" id="GO:0003904">
    <property type="term" value="F:deoxyribodipyrimidine photo-lyase activity"/>
    <property type="evidence" value="ECO:0007669"/>
    <property type="project" value="TreeGrafter"/>
</dbReference>
<dbReference type="PROSITE" id="PS00691">
    <property type="entry name" value="DNA_PHOTOLYASES_1_2"/>
    <property type="match status" value="1"/>
</dbReference>
<dbReference type="InterPro" id="IPR036134">
    <property type="entry name" value="Crypto/Photolyase_FAD-like_sf"/>
</dbReference>
<dbReference type="OrthoDB" id="9772484at2"/>
<keyword evidence="3 6" id="KW-0157">Chromophore</keyword>
<organism evidence="8 9">
    <name type="scientific">Microbacterium oryzae</name>
    <dbReference type="NCBI Taxonomy" id="743009"/>
    <lineage>
        <taxon>Bacteria</taxon>
        <taxon>Bacillati</taxon>
        <taxon>Actinomycetota</taxon>
        <taxon>Actinomycetes</taxon>
        <taxon>Micrococcales</taxon>
        <taxon>Microbacteriaceae</taxon>
        <taxon>Microbacterium</taxon>
    </lineage>
</organism>
<evidence type="ECO:0000256" key="1">
    <source>
        <dbReference type="ARBA" id="ARBA00022630"/>
    </source>
</evidence>
<name>A0A6I6DZT4_9MICO</name>
<feature type="binding site" evidence="4">
    <location>
        <begin position="236"/>
        <end position="240"/>
    </location>
    <ligand>
        <name>FAD</name>
        <dbReference type="ChEBI" id="CHEBI:57692"/>
    </ligand>
</feature>
<dbReference type="PANTHER" id="PTHR11455:SF9">
    <property type="entry name" value="CRYPTOCHROME CIRCADIAN CLOCK 5 ISOFORM X1"/>
    <property type="match status" value="1"/>
</dbReference>
<dbReference type="InterPro" id="IPR006050">
    <property type="entry name" value="DNA_photolyase_N"/>
</dbReference>
<dbReference type="Proteomes" id="UP000422989">
    <property type="component" value="Chromosome"/>
</dbReference>
<evidence type="ECO:0000256" key="6">
    <source>
        <dbReference type="RuleBase" id="RU004182"/>
    </source>
</evidence>
<dbReference type="Gene3D" id="1.25.40.80">
    <property type="match status" value="1"/>
</dbReference>
<dbReference type="Pfam" id="PF03441">
    <property type="entry name" value="FAD_binding_7"/>
    <property type="match status" value="1"/>
</dbReference>
<dbReference type="InterPro" id="IPR002081">
    <property type="entry name" value="Cryptochrome/DNA_photolyase_1"/>
</dbReference>
<evidence type="ECO:0000256" key="4">
    <source>
        <dbReference type="PIRSR" id="PIRSR602081-1"/>
    </source>
</evidence>
<dbReference type="SUPFAM" id="SSF52425">
    <property type="entry name" value="Cryptochrome/photolyase, N-terminal domain"/>
    <property type="match status" value="1"/>
</dbReference>
<dbReference type="PANTHER" id="PTHR11455">
    <property type="entry name" value="CRYPTOCHROME"/>
    <property type="match status" value="1"/>
</dbReference>
<dbReference type="RefSeq" id="WP_156241641.1">
    <property type="nucleotide sequence ID" value="NZ_BAAAZL010000006.1"/>
</dbReference>
<dbReference type="Gene3D" id="3.40.50.620">
    <property type="entry name" value="HUPs"/>
    <property type="match status" value="1"/>
</dbReference>
<dbReference type="InterPro" id="IPR036155">
    <property type="entry name" value="Crypto/Photolyase_N_sf"/>
</dbReference>
<dbReference type="PRINTS" id="PR00147">
    <property type="entry name" value="DNAPHOTLYASE"/>
</dbReference>
<feature type="site" description="Electron transfer via tryptophanyl radical" evidence="5">
    <location>
        <position position="355"/>
    </location>
</feature>
<evidence type="ECO:0000256" key="2">
    <source>
        <dbReference type="ARBA" id="ARBA00022827"/>
    </source>
</evidence>
<feature type="binding site" evidence="4">
    <location>
        <position position="224"/>
    </location>
    <ligand>
        <name>FAD</name>
        <dbReference type="ChEBI" id="CHEBI:57692"/>
    </ligand>
</feature>
<proteinExistence type="inferred from homology"/>
<feature type="site" description="Electron transfer via tryptophanyl radical" evidence="5">
    <location>
        <position position="301"/>
    </location>
</feature>
<reference evidence="8 9" key="1">
    <citation type="submission" date="2018-09" db="EMBL/GenBank/DDBJ databases">
        <title>Whole genome sequencing of Microbacterium oryzae strain MB-10T.</title>
        <authorList>
            <person name="Das S.K."/>
        </authorList>
    </citation>
    <scope>NUCLEOTIDE SEQUENCE [LARGE SCALE GENOMIC DNA]</scope>
    <source>
        <strain evidence="8 9">MB-10</strain>
    </source>
</reference>
<feature type="domain" description="Photolyase/cryptochrome alpha/beta" evidence="7">
    <location>
        <begin position="1"/>
        <end position="130"/>
    </location>
</feature>
<dbReference type="GO" id="GO:0071949">
    <property type="term" value="F:FAD binding"/>
    <property type="evidence" value="ECO:0007669"/>
    <property type="project" value="TreeGrafter"/>
</dbReference>
<dbReference type="GO" id="GO:0003677">
    <property type="term" value="F:DNA binding"/>
    <property type="evidence" value="ECO:0007669"/>
    <property type="project" value="TreeGrafter"/>
</dbReference>
<feature type="site" description="Electron transfer via tryptophanyl radical" evidence="5">
    <location>
        <position position="378"/>
    </location>
</feature>
<evidence type="ECO:0000313" key="9">
    <source>
        <dbReference type="Proteomes" id="UP000422989"/>
    </source>
</evidence>